<dbReference type="AlphaFoldDB" id="A0A5J4SS37"/>
<accession>A0A5J4SS37</accession>
<gene>
    <name evidence="4" type="ORF">EZS27_003961</name>
</gene>
<dbReference type="PRINTS" id="PR00368">
    <property type="entry name" value="FADPNR"/>
</dbReference>
<dbReference type="EMBL" id="SNRY01000064">
    <property type="protein sequence ID" value="KAA6348632.1"/>
    <property type="molecule type" value="Genomic_DNA"/>
</dbReference>
<dbReference type="GO" id="GO:0004791">
    <property type="term" value="F:thioredoxin-disulfide reductase (NADPH) activity"/>
    <property type="evidence" value="ECO:0007669"/>
    <property type="project" value="UniProtKB-EC"/>
</dbReference>
<sequence>MHLVKRQSKADETGYDLAIDGVFLAIGHQPNSEIFKFYLETDETGYILTENGTPRTKIAGVFAAGDVADPHYRQAVTAAGSGCKAAIEAEKYLSAKK</sequence>
<reference evidence="4" key="1">
    <citation type="submission" date="2019-03" db="EMBL/GenBank/DDBJ databases">
        <title>Single cell metagenomics reveals metabolic interactions within the superorganism composed of flagellate Streblomastix strix and complex community of Bacteroidetes bacteria on its surface.</title>
        <authorList>
            <person name="Treitli S.C."/>
            <person name="Kolisko M."/>
            <person name="Husnik F."/>
            <person name="Keeling P."/>
            <person name="Hampl V."/>
        </authorList>
    </citation>
    <scope>NUCLEOTIDE SEQUENCE</scope>
    <source>
        <strain evidence="4">STM</strain>
    </source>
</reference>
<dbReference type="SUPFAM" id="SSF51905">
    <property type="entry name" value="FAD/NAD(P)-binding domain"/>
    <property type="match status" value="1"/>
</dbReference>
<dbReference type="EC" id="1.8.1.9" evidence="4"/>
<evidence type="ECO:0000256" key="1">
    <source>
        <dbReference type="ARBA" id="ARBA00022630"/>
    </source>
</evidence>
<evidence type="ECO:0000256" key="2">
    <source>
        <dbReference type="ARBA" id="ARBA00023002"/>
    </source>
</evidence>
<keyword evidence="2 4" id="KW-0560">Oxidoreductase</keyword>
<evidence type="ECO:0000259" key="3">
    <source>
        <dbReference type="Pfam" id="PF07992"/>
    </source>
</evidence>
<name>A0A5J4SS37_9ZZZZ</name>
<protein>
    <submittedName>
        <fullName evidence="4">Thioredoxin reductase</fullName>
        <ecNumber evidence="4">1.8.1.9</ecNumber>
    </submittedName>
</protein>
<dbReference type="PRINTS" id="PR00469">
    <property type="entry name" value="PNDRDTASEII"/>
</dbReference>
<dbReference type="InterPro" id="IPR036188">
    <property type="entry name" value="FAD/NAD-bd_sf"/>
</dbReference>
<feature type="domain" description="FAD/NAD(P)-binding" evidence="3">
    <location>
        <begin position="10"/>
        <end position="82"/>
    </location>
</feature>
<keyword evidence="1" id="KW-0285">Flavoprotein</keyword>
<dbReference type="InterPro" id="IPR023753">
    <property type="entry name" value="FAD/NAD-binding_dom"/>
</dbReference>
<dbReference type="Gene3D" id="3.50.50.60">
    <property type="entry name" value="FAD/NAD(P)-binding domain"/>
    <property type="match status" value="1"/>
</dbReference>
<comment type="caution">
    <text evidence="4">The sequence shown here is derived from an EMBL/GenBank/DDBJ whole genome shotgun (WGS) entry which is preliminary data.</text>
</comment>
<dbReference type="InterPro" id="IPR050097">
    <property type="entry name" value="Ferredoxin-NADP_redctase_2"/>
</dbReference>
<evidence type="ECO:0000313" key="4">
    <source>
        <dbReference type="EMBL" id="KAA6348632.1"/>
    </source>
</evidence>
<organism evidence="4">
    <name type="scientific">termite gut metagenome</name>
    <dbReference type="NCBI Taxonomy" id="433724"/>
    <lineage>
        <taxon>unclassified sequences</taxon>
        <taxon>metagenomes</taxon>
        <taxon>organismal metagenomes</taxon>
    </lineage>
</organism>
<dbReference type="PANTHER" id="PTHR48105">
    <property type="entry name" value="THIOREDOXIN REDUCTASE 1-RELATED-RELATED"/>
    <property type="match status" value="1"/>
</dbReference>
<dbReference type="Pfam" id="PF07992">
    <property type="entry name" value="Pyr_redox_2"/>
    <property type="match status" value="1"/>
</dbReference>
<proteinExistence type="predicted"/>